<dbReference type="PANTHER" id="PTHR36154:SF1">
    <property type="entry name" value="DNA-BINDING TRANSCRIPTIONAL ACTIVATOR ALPA"/>
    <property type="match status" value="1"/>
</dbReference>
<dbReference type="Pfam" id="PF05930">
    <property type="entry name" value="Phage_AlpA"/>
    <property type="match status" value="1"/>
</dbReference>
<protein>
    <submittedName>
        <fullName evidence="1">Phage transcriptional regulator, AlpA</fullName>
    </submittedName>
</protein>
<organism evidence="1 2">
    <name type="scientific">Psychromonas ingrahamii (strain DSM 17664 / CCUG 51855 / 37)</name>
    <dbReference type="NCBI Taxonomy" id="357804"/>
    <lineage>
        <taxon>Bacteria</taxon>
        <taxon>Pseudomonadati</taxon>
        <taxon>Pseudomonadota</taxon>
        <taxon>Gammaproteobacteria</taxon>
        <taxon>Alteromonadales</taxon>
        <taxon>Psychromonadaceae</taxon>
        <taxon>Psychromonas</taxon>
    </lineage>
</organism>
<evidence type="ECO:0000313" key="2">
    <source>
        <dbReference type="Proteomes" id="UP000000639"/>
    </source>
</evidence>
<dbReference type="InterPro" id="IPR052931">
    <property type="entry name" value="Prophage_regulatory_activator"/>
</dbReference>
<reference evidence="1 2" key="1">
    <citation type="submission" date="2007-01" db="EMBL/GenBank/DDBJ databases">
        <title>Complete sequence of Psychromonas ingrahamii 37.</title>
        <authorList>
            <consortium name="US DOE Joint Genome Institute"/>
            <person name="Copeland A."/>
            <person name="Lucas S."/>
            <person name="Lapidus A."/>
            <person name="Barry K."/>
            <person name="Detter J.C."/>
            <person name="Glavina del Rio T."/>
            <person name="Hammon N."/>
            <person name="Israni S."/>
            <person name="Dalin E."/>
            <person name="Tice H."/>
            <person name="Pitluck S."/>
            <person name="Thompson L.S."/>
            <person name="Brettin T."/>
            <person name="Bruce D."/>
            <person name="Han C."/>
            <person name="Tapia R."/>
            <person name="Schmutz J."/>
            <person name="Larimer F."/>
            <person name="Land M."/>
            <person name="Hauser L."/>
            <person name="Kyrpides N."/>
            <person name="Ivanova N."/>
            <person name="Staley J."/>
            <person name="Richardson P."/>
        </authorList>
    </citation>
    <scope>NUCLEOTIDE SEQUENCE [LARGE SCALE GENOMIC DNA]</scope>
    <source>
        <strain evidence="1 2">37</strain>
    </source>
</reference>
<dbReference type="AlphaFoldDB" id="A1SRJ4"/>
<dbReference type="STRING" id="357804.Ping_0242"/>
<dbReference type="InterPro" id="IPR010260">
    <property type="entry name" value="AlpA"/>
</dbReference>
<evidence type="ECO:0000313" key="1">
    <source>
        <dbReference type="EMBL" id="ABM02109.1"/>
    </source>
</evidence>
<dbReference type="EMBL" id="CP000510">
    <property type="protein sequence ID" value="ABM02109.1"/>
    <property type="molecule type" value="Genomic_DNA"/>
</dbReference>
<dbReference type="HOGENOM" id="CLU_140176_15_1_6"/>
<dbReference type="OrthoDB" id="8455288at2"/>
<gene>
    <name evidence="1" type="ordered locus">Ping_0242</name>
</gene>
<dbReference type="Proteomes" id="UP000000639">
    <property type="component" value="Chromosome"/>
</dbReference>
<name>A1SRJ4_PSYIN</name>
<dbReference type="RefSeq" id="WP_011768668.1">
    <property type="nucleotide sequence ID" value="NC_008709.1"/>
</dbReference>
<dbReference type="PANTHER" id="PTHR36154">
    <property type="entry name" value="DNA-BINDING TRANSCRIPTIONAL ACTIVATOR ALPA"/>
    <property type="match status" value="1"/>
</dbReference>
<dbReference type="KEGG" id="pin:Ping_0242"/>
<keyword evidence="2" id="KW-1185">Reference proteome</keyword>
<dbReference type="eggNOG" id="COG3311">
    <property type="taxonomic scope" value="Bacteria"/>
</dbReference>
<accession>A1SRJ4</accession>
<proteinExistence type="predicted"/>
<sequence>MKFIRIKEVLNRTGLSRSVLYAKVAAQTFPQSFTLSGSTVAWLESEIEEWIESRIQERDQRVKINSKGGV</sequence>
<dbReference type="Gene3D" id="1.10.238.160">
    <property type="match status" value="1"/>
</dbReference>